<dbReference type="Proteomes" id="UP001143370">
    <property type="component" value="Unassembled WGS sequence"/>
</dbReference>
<dbReference type="GO" id="GO:0006654">
    <property type="term" value="P:phosphatidic acid biosynthetic process"/>
    <property type="evidence" value="ECO:0007669"/>
    <property type="project" value="TreeGrafter"/>
</dbReference>
<dbReference type="CDD" id="cd07989">
    <property type="entry name" value="LPLAT_AGPAT-like"/>
    <property type="match status" value="1"/>
</dbReference>
<dbReference type="SUPFAM" id="SSF69593">
    <property type="entry name" value="Glycerol-3-phosphate (1)-acyltransferase"/>
    <property type="match status" value="1"/>
</dbReference>
<evidence type="ECO:0000256" key="1">
    <source>
        <dbReference type="ARBA" id="ARBA00005189"/>
    </source>
</evidence>
<dbReference type="PANTHER" id="PTHR10434">
    <property type="entry name" value="1-ACYL-SN-GLYCEROL-3-PHOSPHATE ACYLTRANSFERASE"/>
    <property type="match status" value="1"/>
</dbReference>
<comment type="pathway">
    <text evidence="1">Lipid metabolism.</text>
</comment>
<sequence length="253" mass="27934">MTLVRSLLFDLAFYSWTTLLSVLALPALFISQRAAARVSELWATVSLLLLRSIVGLTYEVRGRHNLPEGPVIVALKHHSAWETIALWVLLKNPAIVLKQSLARIPVFGWYMKRGEAIIIDREAGAKALRPMVAAARSAITDGRSIAIFPEGTRTPVAAHQAYHPGVAALYMQLGLPVVPVALSSGLFWGRRSFLKRSGTILVEFLPPIQLGLDRRHFMTELERRIEAATAMLIVEGKQAENISGAVPATYEEY</sequence>
<proteinExistence type="predicted"/>
<keyword evidence="2" id="KW-0808">Transferase</keyword>
<evidence type="ECO:0000256" key="3">
    <source>
        <dbReference type="ARBA" id="ARBA00023315"/>
    </source>
</evidence>
<feature type="domain" description="Phospholipid/glycerol acyltransferase" evidence="5">
    <location>
        <begin position="71"/>
        <end position="185"/>
    </location>
</feature>
<dbReference type="RefSeq" id="WP_213375309.1">
    <property type="nucleotide sequence ID" value="NZ_BSFJ01000002.1"/>
</dbReference>
<protein>
    <submittedName>
        <fullName evidence="6">1-acyl-sn-glycerol-3-phosphate acyltransferase</fullName>
    </submittedName>
</protein>
<accession>A0A9W6MX79</accession>
<keyword evidence="7" id="KW-1185">Reference proteome</keyword>
<name>A0A9W6MX79_9HYPH</name>
<dbReference type="GO" id="GO:0003841">
    <property type="term" value="F:1-acylglycerol-3-phosphate O-acyltransferase activity"/>
    <property type="evidence" value="ECO:0007669"/>
    <property type="project" value="TreeGrafter"/>
</dbReference>
<feature type="transmembrane region" description="Helical" evidence="4">
    <location>
        <begin position="12"/>
        <end position="29"/>
    </location>
</feature>
<reference evidence="6" key="1">
    <citation type="journal article" date="2014" name="Int. J. Syst. Evol. Microbiol.">
        <title>Complete genome sequence of Corynebacterium casei LMG S-19264T (=DSM 44701T), isolated from a smear-ripened cheese.</title>
        <authorList>
            <consortium name="US DOE Joint Genome Institute (JGI-PGF)"/>
            <person name="Walter F."/>
            <person name="Albersmeier A."/>
            <person name="Kalinowski J."/>
            <person name="Ruckert C."/>
        </authorList>
    </citation>
    <scope>NUCLEOTIDE SEQUENCE</scope>
    <source>
        <strain evidence="6">VKM B-2484</strain>
    </source>
</reference>
<reference evidence="6" key="2">
    <citation type="submission" date="2023-01" db="EMBL/GenBank/DDBJ databases">
        <authorList>
            <person name="Sun Q."/>
            <person name="Evtushenko L."/>
        </authorList>
    </citation>
    <scope>NUCLEOTIDE SEQUENCE</scope>
    <source>
        <strain evidence="6">VKM B-2484</strain>
    </source>
</reference>
<gene>
    <name evidence="6" type="ORF">GCM10017643_03990</name>
</gene>
<evidence type="ECO:0000256" key="2">
    <source>
        <dbReference type="ARBA" id="ARBA00022679"/>
    </source>
</evidence>
<evidence type="ECO:0000313" key="6">
    <source>
        <dbReference type="EMBL" id="GLK70284.1"/>
    </source>
</evidence>
<dbReference type="AlphaFoldDB" id="A0A9W6MX79"/>
<comment type="caution">
    <text evidence="6">The sequence shown here is derived from an EMBL/GenBank/DDBJ whole genome shotgun (WGS) entry which is preliminary data.</text>
</comment>
<dbReference type="InterPro" id="IPR002123">
    <property type="entry name" value="Plipid/glycerol_acylTrfase"/>
</dbReference>
<organism evidence="6 7">
    <name type="scientific">Ancylobacter dichloromethanicus</name>
    <dbReference type="NCBI Taxonomy" id="518825"/>
    <lineage>
        <taxon>Bacteria</taxon>
        <taxon>Pseudomonadati</taxon>
        <taxon>Pseudomonadota</taxon>
        <taxon>Alphaproteobacteria</taxon>
        <taxon>Hyphomicrobiales</taxon>
        <taxon>Xanthobacteraceae</taxon>
        <taxon>Ancylobacter</taxon>
    </lineage>
</organism>
<dbReference type="EMBL" id="BSFJ01000002">
    <property type="protein sequence ID" value="GLK70284.1"/>
    <property type="molecule type" value="Genomic_DNA"/>
</dbReference>
<keyword evidence="3 6" id="KW-0012">Acyltransferase</keyword>
<evidence type="ECO:0000259" key="5">
    <source>
        <dbReference type="SMART" id="SM00563"/>
    </source>
</evidence>
<keyword evidence="4" id="KW-0472">Membrane</keyword>
<dbReference type="Pfam" id="PF01553">
    <property type="entry name" value="Acyltransferase"/>
    <property type="match status" value="1"/>
</dbReference>
<evidence type="ECO:0000313" key="7">
    <source>
        <dbReference type="Proteomes" id="UP001143370"/>
    </source>
</evidence>
<dbReference type="SMART" id="SM00563">
    <property type="entry name" value="PlsC"/>
    <property type="match status" value="1"/>
</dbReference>
<keyword evidence="4" id="KW-0812">Transmembrane</keyword>
<evidence type="ECO:0000256" key="4">
    <source>
        <dbReference type="SAM" id="Phobius"/>
    </source>
</evidence>
<dbReference type="PANTHER" id="PTHR10434:SF40">
    <property type="entry name" value="1-ACYL-SN-GLYCEROL-3-PHOSPHATE ACYLTRANSFERASE"/>
    <property type="match status" value="1"/>
</dbReference>
<keyword evidence="4" id="KW-1133">Transmembrane helix</keyword>